<gene>
    <name evidence="1" type="ORF">PENTCL1PPCAC_2826</name>
</gene>
<dbReference type="EMBL" id="BTSX01000001">
    <property type="protein sequence ID" value="GMS80651.1"/>
    <property type="molecule type" value="Genomic_DNA"/>
</dbReference>
<evidence type="ECO:0000313" key="2">
    <source>
        <dbReference type="Proteomes" id="UP001432027"/>
    </source>
</evidence>
<feature type="non-terminal residue" evidence="1">
    <location>
        <position position="122"/>
    </location>
</feature>
<organism evidence="1 2">
    <name type="scientific">Pristionchus entomophagus</name>
    <dbReference type="NCBI Taxonomy" id="358040"/>
    <lineage>
        <taxon>Eukaryota</taxon>
        <taxon>Metazoa</taxon>
        <taxon>Ecdysozoa</taxon>
        <taxon>Nematoda</taxon>
        <taxon>Chromadorea</taxon>
        <taxon>Rhabditida</taxon>
        <taxon>Rhabditina</taxon>
        <taxon>Diplogasteromorpha</taxon>
        <taxon>Diplogasteroidea</taxon>
        <taxon>Neodiplogasteridae</taxon>
        <taxon>Pristionchus</taxon>
    </lineage>
</organism>
<name>A0AAV5SBI1_9BILA</name>
<accession>A0AAV5SBI1</accession>
<proteinExistence type="predicted"/>
<feature type="non-terminal residue" evidence="1">
    <location>
        <position position="1"/>
    </location>
</feature>
<keyword evidence="2" id="KW-1185">Reference proteome</keyword>
<evidence type="ECO:0000313" key="1">
    <source>
        <dbReference type="EMBL" id="GMS80651.1"/>
    </source>
</evidence>
<comment type="caution">
    <text evidence="1">The sequence shown here is derived from an EMBL/GenBank/DDBJ whole genome shotgun (WGS) entry which is preliminary data.</text>
</comment>
<dbReference type="Proteomes" id="UP001432027">
    <property type="component" value="Unassembled WGS sequence"/>
</dbReference>
<sequence>PLHSLLGLRSSCSMMSEWSRLPTRHSMSEKFNAMEELRNFIFSIFGVRVEATYPESTILLHGPITTTHENRQVYYVSRINDDVTSGLLMVDGGLQSHLRSRNGRLLITTENLIGPHLGDARR</sequence>
<protein>
    <submittedName>
        <fullName evidence="1">Uncharacterized protein</fullName>
    </submittedName>
</protein>
<reference evidence="1" key="1">
    <citation type="submission" date="2023-10" db="EMBL/GenBank/DDBJ databases">
        <title>Genome assembly of Pristionchus species.</title>
        <authorList>
            <person name="Yoshida K."/>
            <person name="Sommer R.J."/>
        </authorList>
    </citation>
    <scope>NUCLEOTIDE SEQUENCE</scope>
    <source>
        <strain evidence="1">RS0144</strain>
    </source>
</reference>
<dbReference type="AlphaFoldDB" id="A0AAV5SBI1"/>